<dbReference type="AlphaFoldDB" id="A0A0M0KB02"/>
<feature type="chain" id="PRO_5005602516" evidence="4">
    <location>
        <begin position="24"/>
        <end position="301"/>
    </location>
</feature>
<dbReference type="PANTHER" id="PTHR43827">
    <property type="entry name" value="2,5-DIKETO-D-GLUCONIC ACID REDUCTASE"/>
    <property type="match status" value="1"/>
</dbReference>
<dbReference type="InterPro" id="IPR036812">
    <property type="entry name" value="NAD(P)_OxRdtase_dom_sf"/>
</dbReference>
<evidence type="ECO:0000256" key="4">
    <source>
        <dbReference type="SAM" id="SignalP"/>
    </source>
</evidence>
<dbReference type="SUPFAM" id="SSF51430">
    <property type="entry name" value="NAD(P)-linked oxidoreductase"/>
    <property type="match status" value="1"/>
</dbReference>
<dbReference type="InterPro" id="IPR020471">
    <property type="entry name" value="AKR"/>
</dbReference>
<proteinExistence type="inferred from homology"/>
<keyword evidence="4" id="KW-0732">Signal</keyword>
<protein>
    <submittedName>
        <fullName evidence="6">Aldo keto reductase family oxidoreductase</fullName>
    </submittedName>
</protein>
<keyword evidence="2" id="KW-0521">NADP</keyword>
<evidence type="ECO:0000259" key="5">
    <source>
        <dbReference type="Pfam" id="PF00248"/>
    </source>
</evidence>
<dbReference type="PANTHER" id="PTHR43827:SF3">
    <property type="entry name" value="NADP-DEPENDENT OXIDOREDUCTASE DOMAIN-CONTAINING PROTEIN"/>
    <property type="match status" value="1"/>
</dbReference>
<dbReference type="GO" id="GO:0016616">
    <property type="term" value="F:oxidoreductase activity, acting on the CH-OH group of donors, NAD or NADP as acceptor"/>
    <property type="evidence" value="ECO:0007669"/>
    <property type="project" value="UniProtKB-ARBA"/>
</dbReference>
<dbReference type="OrthoDB" id="416253at2759"/>
<feature type="domain" description="NADP-dependent oxidoreductase" evidence="5">
    <location>
        <begin position="140"/>
        <end position="293"/>
    </location>
</feature>
<dbReference type="Pfam" id="PF00248">
    <property type="entry name" value="Aldo_ket_red"/>
    <property type="match status" value="1"/>
</dbReference>
<name>A0A0M0KB02_9EUKA</name>
<reference evidence="7" key="1">
    <citation type="journal article" date="2015" name="PLoS Genet.">
        <title>Genome Sequence and Transcriptome Analyses of Chrysochromulina tobin: Metabolic Tools for Enhanced Algal Fitness in the Prominent Order Prymnesiales (Haptophyceae).</title>
        <authorList>
            <person name="Hovde B.T."/>
            <person name="Deodato C.R."/>
            <person name="Hunsperger H.M."/>
            <person name="Ryken S.A."/>
            <person name="Yost W."/>
            <person name="Jha R.K."/>
            <person name="Patterson J."/>
            <person name="Monnat R.J. Jr."/>
            <person name="Barlow S.B."/>
            <person name="Starkenburg S.R."/>
            <person name="Cattolico R.A."/>
        </authorList>
    </citation>
    <scope>NUCLEOTIDE SEQUENCE</scope>
    <source>
        <strain evidence="7">CCMP291</strain>
    </source>
</reference>
<evidence type="ECO:0000256" key="1">
    <source>
        <dbReference type="ARBA" id="ARBA00007905"/>
    </source>
</evidence>
<dbReference type="PRINTS" id="PR00069">
    <property type="entry name" value="ALDKETRDTASE"/>
</dbReference>
<dbReference type="EMBL" id="JWZX01000695">
    <property type="protein sequence ID" value="KOO35949.1"/>
    <property type="molecule type" value="Genomic_DNA"/>
</dbReference>
<organism evidence="6 7">
    <name type="scientific">Chrysochromulina tobinii</name>
    <dbReference type="NCBI Taxonomy" id="1460289"/>
    <lineage>
        <taxon>Eukaryota</taxon>
        <taxon>Haptista</taxon>
        <taxon>Haptophyta</taxon>
        <taxon>Prymnesiophyceae</taxon>
        <taxon>Prymnesiales</taxon>
        <taxon>Chrysochromulinaceae</taxon>
        <taxon>Chrysochromulina</taxon>
    </lineage>
</organism>
<dbReference type="Proteomes" id="UP000037460">
    <property type="component" value="Unassembled WGS sequence"/>
</dbReference>
<dbReference type="InterPro" id="IPR023210">
    <property type="entry name" value="NADP_OxRdtase_dom"/>
</dbReference>
<feature type="signal peptide" evidence="4">
    <location>
        <begin position="1"/>
        <end position="23"/>
    </location>
</feature>
<keyword evidence="3" id="KW-0560">Oxidoreductase</keyword>
<accession>A0A0M0KB02</accession>
<sequence length="301" mass="31930">MVFSQTAWLMAVHSSTFAVVASADSMTVTLNNGLVMPKVAFAANVWDPDTCKYATLAALSSGFRFVWSSVLIGNSCQAAQAQAIAAARNDSGGIPRQELFVSGTVNTGSCGGYDDCVAQTRSGAENQFQVLGEPLEMLMLDYPSRSGCDAIRGQWKVLSDLYQAKRVKSIAVSNFGSDELDCLKNTTVAPASNQLLACVSCGDPVPIVQQNAAAGGVVVQAYSPLGSGSLVKDPLLISIGGAHNKSAAQVALRWLLQHNVTIATQSTNPTYLAEDLDIFDFVLAASEMAQLDADHLRRQFR</sequence>
<dbReference type="CDD" id="cd19071">
    <property type="entry name" value="AKR_AKR1-5-like"/>
    <property type="match status" value="1"/>
</dbReference>
<dbReference type="Gene3D" id="3.20.20.100">
    <property type="entry name" value="NADP-dependent oxidoreductase domain"/>
    <property type="match status" value="1"/>
</dbReference>
<evidence type="ECO:0000313" key="7">
    <source>
        <dbReference type="Proteomes" id="UP000037460"/>
    </source>
</evidence>
<evidence type="ECO:0000256" key="2">
    <source>
        <dbReference type="ARBA" id="ARBA00022857"/>
    </source>
</evidence>
<evidence type="ECO:0000256" key="3">
    <source>
        <dbReference type="ARBA" id="ARBA00023002"/>
    </source>
</evidence>
<gene>
    <name evidence="6" type="ORF">Ctob_012169</name>
</gene>
<comment type="caution">
    <text evidence="6">The sequence shown here is derived from an EMBL/GenBank/DDBJ whole genome shotgun (WGS) entry which is preliminary data.</text>
</comment>
<comment type="similarity">
    <text evidence="1">Belongs to the aldo/keto reductase family.</text>
</comment>
<keyword evidence="7" id="KW-1185">Reference proteome</keyword>
<evidence type="ECO:0000313" key="6">
    <source>
        <dbReference type="EMBL" id="KOO35949.1"/>
    </source>
</evidence>